<dbReference type="RefSeq" id="WP_326504521.1">
    <property type="nucleotide sequence ID" value="NZ_JAWIIV010000001.1"/>
</dbReference>
<dbReference type="EMBL" id="JAWIIV010000001">
    <property type="protein sequence ID" value="MEC4717773.1"/>
    <property type="molecule type" value="Genomic_DNA"/>
</dbReference>
<feature type="domain" description="Response regulatory" evidence="4">
    <location>
        <begin position="5"/>
        <end position="124"/>
    </location>
</feature>
<dbReference type="InterPro" id="IPR001789">
    <property type="entry name" value="Sig_transdc_resp-reg_receiver"/>
</dbReference>
<dbReference type="PROSITE" id="PS50110">
    <property type="entry name" value="RESPONSE_REGULATORY"/>
    <property type="match status" value="1"/>
</dbReference>
<organism evidence="5 6">
    <name type="scientific">Noviherbaspirillum album</name>
    <dbReference type="NCBI Taxonomy" id="3080276"/>
    <lineage>
        <taxon>Bacteria</taxon>
        <taxon>Pseudomonadati</taxon>
        <taxon>Pseudomonadota</taxon>
        <taxon>Betaproteobacteria</taxon>
        <taxon>Burkholderiales</taxon>
        <taxon>Oxalobacteraceae</taxon>
        <taxon>Noviherbaspirillum</taxon>
    </lineage>
</organism>
<dbReference type="PANTHER" id="PTHR43384">
    <property type="entry name" value="SEPTUM SITE-DETERMINING PROTEIN MIND HOMOLOG, CHLOROPLASTIC-RELATED"/>
    <property type="match status" value="1"/>
</dbReference>
<dbReference type="InterPro" id="IPR027417">
    <property type="entry name" value="P-loop_NTPase"/>
</dbReference>
<evidence type="ECO:0000259" key="4">
    <source>
        <dbReference type="PROSITE" id="PS50110"/>
    </source>
</evidence>
<comment type="caution">
    <text evidence="5">The sequence shown here is derived from an EMBL/GenBank/DDBJ whole genome shotgun (WGS) entry which is preliminary data.</text>
</comment>
<dbReference type="Pfam" id="PF13614">
    <property type="entry name" value="AAA_31"/>
    <property type="match status" value="1"/>
</dbReference>
<name>A0ABU6J2C3_9BURK</name>
<feature type="modified residue" description="4-aspartylphosphate" evidence="3">
    <location>
        <position position="57"/>
    </location>
</feature>
<evidence type="ECO:0000256" key="3">
    <source>
        <dbReference type="PROSITE-ProRule" id="PRU00169"/>
    </source>
</evidence>
<dbReference type="PANTHER" id="PTHR43384:SF6">
    <property type="entry name" value="SEPTUM SITE-DETERMINING PROTEIN MIND HOMOLOG, CHLOROPLASTIC"/>
    <property type="match status" value="1"/>
</dbReference>
<keyword evidence="1" id="KW-0547">Nucleotide-binding</keyword>
<gene>
    <name evidence="5" type="ORF">RY831_01295</name>
</gene>
<dbReference type="Proteomes" id="UP001352263">
    <property type="component" value="Unassembled WGS sequence"/>
</dbReference>
<dbReference type="Gene3D" id="3.40.50.300">
    <property type="entry name" value="P-loop containing nucleotide triphosphate hydrolases"/>
    <property type="match status" value="1"/>
</dbReference>
<accession>A0ABU6J2C3</accession>
<keyword evidence="6" id="KW-1185">Reference proteome</keyword>
<dbReference type="SUPFAM" id="SSF52540">
    <property type="entry name" value="P-loop containing nucleoside triphosphate hydrolases"/>
    <property type="match status" value="1"/>
</dbReference>
<reference evidence="5 6" key="1">
    <citation type="submission" date="2023-10" db="EMBL/GenBank/DDBJ databases">
        <title>Noviherbaspirillum sp. CPCC 100848 genome assembly.</title>
        <authorList>
            <person name="Li X.Y."/>
            <person name="Fang X.M."/>
        </authorList>
    </citation>
    <scope>NUCLEOTIDE SEQUENCE [LARGE SCALE GENOMIC DNA]</scope>
    <source>
        <strain evidence="5 6">CPCC 100848</strain>
    </source>
</reference>
<dbReference type="InterPro" id="IPR025669">
    <property type="entry name" value="AAA_dom"/>
</dbReference>
<evidence type="ECO:0000256" key="1">
    <source>
        <dbReference type="ARBA" id="ARBA00022741"/>
    </source>
</evidence>
<dbReference type="InterPro" id="IPR050625">
    <property type="entry name" value="ParA/MinD_ATPase"/>
</dbReference>
<keyword evidence="3" id="KW-0597">Phosphoprotein</keyword>
<sequence length="400" mass="42330">MNDLNIAIVSADMSRLDGIGRALASAARRLQVTEMKCTPQRLGALASQLAADILIVDCAEGGDNAAALTSLEQVGMQHPRMAIIILSQCESADFLIQAMRCGVREVLPSNADGAAFDAAIERIAAKTGRSGDQAGRSGKVLAFASCKGGSGATFLATNLGHALAEQGAKVALFDLNLQFGDAALYLSDGKAATSIADVVQGIYRLDEAFLKANMMQVSPDFDLLAAPEDPALGLEIKPEHIDALLALATRHYDYVILDVGRNLDGLTIRALDHADTIFAVVQASLPFVHGAKRMLGIFQSLEYPTRKIELVVNRFQKDGALTIKDLEAACGVSIRLTVPLHEEAAEAAANQGVAVTALAGGSPIAKSLAGWAGALLGKAPAEENHWFNRFSRFNRILKRA</sequence>
<keyword evidence="2" id="KW-0067">ATP-binding</keyword>
<evidence type="ECO:0000313" key="6">
    <source>
        <dbReference type="Proteomes" id="UP001352263"/>
    </source>
</evidence>
<dbReference type="Gene3D" id="3.40.50.2300">
    <property type="match status" value="1"/>
</dbReference>
<protein>
    <submittedName>
        <fullName evidence="5">AAA family ATPase</fullName>
    </submittedName>
</protein>
<proteinExistence type="predicted"/>
<dbReference type="SUPFAM" id="SSF52172">
    <property type="entry name" value="CheY-like"/>
    <property type="match status" value="1"/>
</dbReference>
<dbReference type="InterPro" id="IPR011006">
    <property type="entry name" value="CheY-like_superfamily"/>
</dbReference>
<evidence type="ECO:0000313" key="5">
    <source>
        <dbReference type="EMBL" id="MEC4717773.1"/>
    </source>
</evidence>
<evidence type="ECO:0000256" key="2">
    <source>
        <dbReference type="ARBA" id="ARBA00022840"/>
    </source>
</evidence>